<dbReference type="InterPro" id="IPR015590">
    <property type="entry name" value="Aldehyde_DH_dom"/>
</dbReference>
<dbReference type="PANTHER" id="PTHR42804">
    <property type="entry name" value="ALDEHYDE DEHYDROGENASE"/>
    <property type="match status" value="1"/>
</dbReference>
<feature type="domain" description="Aldehyde dehydrogenase" evidence="2">
    <location>
        <begin position="1"/>
        <end position="76"/>
    </location>
</feature>
<comment type="caution">
    <text evidence="3">The sequence shown here is derived from an EMBL/GenBank/DDBJ whole genome shotgun (WGS) entry which is preliminary data.</text>
</comment>
<protein>
    <recommendedName>
        <fullName evidence="2">Aldehyde dehydrogenase domain-containing protein</fullName>
    </recommendedName>
</protein>
<name>A0A0R3CZJ8_9BRAD</name>
<reference evidence="3 4" key="1">
    <citation type="submission" date="2015-09" db="EMBL/GenBank/DDBJ databases">
        <title>Draft Genome Sequence of the Strain BR 3267 (Bradyrhizobium yuanmingense) recommended as inoculant for cowpea in Brazil.</title>
        <authorList>
            <person name="Simoes-Araujo J.L."/>
            <person name="Zilli J.E."/>
        </authorList>
    </citation>
    <scope>NUCLEOTIDE SEQUENCE [LARGE SCALE GENOMIC DNA]</scope>
    <source>
        <strain evidence="3 4">BR3267</strain>
    </source>
</reference>
<dbReference type="Pfam" id="PF00171">
    <property type="entry name" value="Aldedh"/>
    <property type="match status" value="1"/>
</dbReference>
<dbReference type="Proteomes" id="UP000051380">
    <property type="component" value="Unassembled WGS sequence"/>
</dbReference>
<dbReference type="GO" id="GO:0016620">
    <property type="term" value="F:oxidoreductase activity, acting on the aldehyde or oxo group of donors, NAD or NADP as acceptor"/>
    <property type="evidence" value="ECO:0007669"/>
    <property type="project" value="InterPro"/>
</dbReference>
<dbReference type="InterPro" id="IPR016161">
    <property type="entry name" value="Ald_DH/histidinol_DH"/>
</dbReference>
<organism evidence="3 4">
    <name type="scientific">Bradyrhizobium yuanmingense</name>
    <dbReference type="NCBI Taxonomy" id="108015"/>
    <lineage>
        <taxon>Bacteria</taxon>
        <taxon>Pseudomonadati</taxon>
        <taxon>Pseudomonadota</taxon>
        <taxon>Alphaproteobacteria</taxon>
        <taxon>Hyphomicrobiales</taxon>
        <taxon>Nitrobacteraceae</taxon>
        <taxon>Bradyrhizobium</taxon>
    </lineage>
</organism>
<gene>
    <name evidence="3" type="ORF">AOQ72_10725</name>
</gene>
<evidence type="ECO:0000256" key="1">
    <source>
        <dbReference type="ARBA" id="ARBA00009986"/>
    </source>
</evidence>
<sequence>MTIARNEIFGPVLAVIGAEDEHSAIRIANDSHGLAVYVLSDSADLARYVVRLMPAGNIYMQGASHDRAEPFGGYKRPVKVASVWKNF</sequence>
<evidence type="ECO:0000313" key="3">
    <source>
        <dbReference type="EMBL" id="KRQ00565.1"/>
    </source>
</evidence>
<dbReference type="RefSeq" id="WP_057026518.1">
    <property type="nucleotide sequence ID" value="NZ_LJYF01000005.1"/>
</dbReference>
<accession>A0A0R3CZJ8</accession>
<dbReference type="SUPFAM" id="SSF53720">
    <property type="entry name" value="ALDH-like"/>
    <property type="match status" value="1"/>
</dbReference>
<evidence type="ECO:0000259" key="2">
    <source>
        <dbReference type="Pfam" id="PF00171"/>
    </source>
</evidence>
<dbReference type="InterPro" id="IPR016163">
    <property type="entry name" value="Ald_DH_C"/>
</dbReference>
<evidence type="ECO:0000313" key="4">
    <source>
        <dbReference type="Proteomes" id="UP000051380"/>
    </source>
</evidence>
<proteinExistence type="inferred from homology"/>
<comment type="similarity">
    <text evidence="1">Belongs to the aldehyde dehydrogenase family.</text>
</comment>
<dbReference type="Gene3D" id="3.40.309.10">
    <property type="entry name" value="Aldehyde Dehydrogenase, Chain A, domain 2"/>
    <property type="match status" value="1"/>
</dbReference>
<dbReference type="OrthoDB" id="8694498at2"/>
<dbReference type="AlphaFoldDB" id="A0A0R3CZJ8"/>
<dbReference type="EMBL" id="LJYF01000005">
    <property type="protein sequence ID" value="KRQ00565.1"/>
    <property type="molecule type" value="Genomic_DNA"/>
</dbReference>
<dbReference type="PANTHER" id="PTHR42804:SF1">
    <property type="entry name" value="ALDEHYDE DEHYDROGENASE-RELATED"/>
    <property type="match status" value="1"/>
</dbReference>